<dbReference type="GeneID" id="91431833"/>
<dbReference type="SUPFAM" id="SSF46785">
    <property type="entry name" value="Winged helix' DNA-binding domain"/>
    <property type="match status" value="1"/>
</dbReference>
<dbReference type="InterPro" id="IPR000600">
    <property type="entry name" value="ROK"/>
</dbReference>
<protein>
    <submittedName>
        <fullName evidence="2">ROK family protein</fullName>
    </submittedName>
</protein>
<accession>A0A031FZV5</accession>
<dbReference type="SUPFAM" id="SSF53067">
    <property type="entry name" value="Actin-like ATPase domain"/>
    <property type="match status" value="1"/>
</dbReference>
<dbReference type="eggNOG" id="COG1940">
    <property type="taxonomic scope" value="Bacteria"/>
</dbReference>
<dbReference type="InterPro" id="IPR036388">
    <property type="entry name" value="WH-like_DNA-bd_sf"/>
</dbReference>
<dbReference type="AlphaFoldDB" id="A0A031FZV5"/>
<gene>
    <name evidence="2" type="ORF">BW34_00418</name>
</gene>
<dbReference type="InterPro" id="IPR043129">
    <property type="entry name" value="ATPase_NBD"/>
</dbReference>
<sequence>MIRTRSSSEIRDASRREVVRALVVGGTATRTELARTTGLSAATVSNLVTELREAGLIADAGIDNAGSGRPTTMLRIDGRGGSFLGIDVAETYIRAVVFDAAITEIGAADVDVDEEWQSIDRIAEALLSAVAQAIDRGGRPAGELLGAGLGLPGLVSNDLRGGASTPGWAAHIRELEERVRPHLPAPLVTANPLQAVGHSEIWFGAARGRSTAVVVNLGTGVGAGIIVEGRVLRGATRSAGEWGHTVLELDGRICRCGRQGCVEAYVGVPGIRHTLGEVDPGHPLLQLHQREFVQGLRDAVADPAVAETLALTARYLGIALSDIVAVLNPEVLTLTGWTAWALGDDLLPAVRAALAERAPELTAARLDLGVSPVRINSVATGMAVLSFEYYLDSRALARRTRPRTDPIPALPVIAPAASPTAPQAVAG</sequence>
<dbReference type="Gene3D" id="1.10.10.10">
    <property type="entry name" value="Winged helix-like DNA-binding domain superfamily/Winged helix DNA-binding domain"/>
    <property type="match status" value="1"/>
</dbReference>
<dbReference type="PANTHER" id="PTHR18964">
    <property type="entry name" value="ROK (REPRESSOR, ORF, KINASE) FAMILY"/>
    <property type="match status" value="1"/>
</dbReference>
<evidence type="ECO:0000313" key="3">
    <source>
        <dbReference type="Proteomes" id="UP000024001"/>
    </source>
</evidence>
<dbReference type="PANTHER" id="PTHR18964:SF149">
    <property type="entry name" value="BIFUNCTIONAL UDP-N-ACETYLGLUCOSAMINE 2-EPIMERASE_N-ACETYLMANNOSAMINE KINASE"/>
    <property type="match status" value="1"/>
</dbReference>
<name>A0A031FZV5_9MICO</name>
<dbReference type="InterPro" id="IPR049874">
    <property type="entry name" value="ROK_cs"/>
</dbReference>
<dbReference type="Pfam" id="PF12840">
    <property type="entry name" value="HTH_20"/>
    <property type="match status" value="1"/>
</dbReference>
<comment type="caution">
    <text evidence="2">The sequence shown here is derived from an EMBL/GenBank/DDBJ whole genome shotgun (WGS) entry which is preliminary data.</text>
</comment>
<organism evidence="2 3">
    <name type="scientific">Microbacterium oleivorans</name>
    <dbReference type="NCBI Taxonomy" id="273677"/>
    <lineage>
        <taxon>Bacteria</taxon>
        <taxon>Bacillati</taxon>
        <taxon>Actinomycetota</taxon>
        <taxon>Actinomycetes</taxon>
        <taxon>Micrococcales</taxon>
        <taxon>Microbacteriaceae</taxon>
        <taxon>Microbacterium</taxon>
    </lineage>
</organism>
<dbReference type="RefSeq" id="WP_036309042.1">
    <property type="nucleotide sequence ID" value="NZ_CP031421.1"/>
</dbReference>
<dbReference type="Gene3D" id="3.30.420.40">
    <property type="match status" value="2"/>
</dbReference>
<dbReference type="EMBL" id="JFYO01000001">
    <property type="protein sequence ID" value="EZP29792.1"/>
    <property type="molecule type" value="Genomic_DNA"/>
</dbReference>
<reference evidence="2 3" key="1">
    <citation type="submission" date="2014-03" db="EMBL/GenBank/DDBJ databases">
        <title>Draft Genome Sequences of 13 Willow Endophytes.</title>
        <authorList>
            <person name="Gan H.Y."/>
            <person name="Gan H.M."/>
            <person name="Savka M.A."/>
            <person name="Hudson A.O."/>
        </authorList>
    </citation>
    <scope>NUCLEOTIDE SEQUENCE [LARGE SCALE GENOMIC DNA]</scope>
    <source>
        <strain evidence="2 3">RIT293</strain>
    </source>
</reference>
<dbReference type="KEGG" id="moo:BWL13_01451"/>
<evidence type="ECO:0000256" key="1">
    <source>
        <dbReference type="ARBA" id="ARBA00006479"/>
    </source>
</evidence>
<dbReference type="OrthoDB" id="3534172at2"/>
<proteinExistence type="inferred from homology"/>
<dbReference type="Pfam" id="PF00480">
    <property type="entry name" value="ROK"/>
    <property type="match status" value="1"/>
</dbReference>
<keyword evidence="3" id="KW-1185">Reference proteome</keyword>
<comment type="similarity">
    <text evidence="1">Belongs to the ROK (NagC/XylR) family.</text>
</comment>
<dbReference type="PATRIC" id="fig|273677.3.peg.407"/>
<dbReference type="Proteomes" id="UP000024001">
    <property type="component" value="Unassembled WGS sequence"/>
</dbReference>
<dbReference type="PROSITE" id="PS01125">
    <property type="entry name" value="ROK"/>
    <property type="match status" value="1"/>
</dbReference>
<dbReference type="InterPro" id="IPR036390">
    <property type="entry name" value="WH_DNA-bd_sf"/>
</dbReference>
<evidence type="ECO:0000313" key="2">
    <source>
        <dbReference type="EMBL" id="EZP29792.1"/>
    </source>
</evidence>